<gene>
    <name evidence="3" type="ORF">BSYN_12630</name>
</gene>
<dbReference type="RefSeq" id="WP_353334203.1">
    <property type="nucleotide sequence ID" value="NZ_AP028055.1"/>
</dbReference>
<evidence type="ECO:0000313" key="4">
    <source>
        <dbReference type="Proteomes" id="UP001496674"/>
    </source>
</evidence>
<sequence length="131" mass="14589">MSIPYKFKGINDNLSSDNQKKSGVHPVVKSRGQLDVRSLARLIAGSNVTRRSQLEQSINETFHAIEQALADGYTVSIPDYGSFNLSAQFRKDTDPEASHRAESIEVKSVNFRASTSMKKRLNAEGFEKGER</sequence>
<organism evidence="3 4">
    <name type="scientific">Bacteroides sedimenti</name>
    <dbReference type="NCBI Taxonomy" id="2136147"/>
    <lineage>
        <taxon>Bacteria</taxon>
        <taxon>Pseudomonadati</taxon>
        <taxon>Bacteroidota</taxon>
        <taxon>Bacteroidia</taxon>
        <taxon>Bacteroidales</taxon>
        <taxon>Bacteroidaceae</taxon>
        <taxon>Bacteroides</taxon>
    </lineage>
</organism>
<dbReference type="SUPFAM" id="SSF47729">
    <property type="entry name" value="IHF-like DNA-binding proteins"/>
    <property type="match status" value="1"/>
</dbReference>
<dbReference type="GO" id="GO:0003677">
    <property type="term" value="F:DNA binding"/>
    <property type="evidence" value="ECO:0007669"/>
    <property type="project" value="UniProtKB-KW"/>
</dbReference>
<reference evidence="3 4" key="1">
    <citation type="submission" date="2023-04" db="EMBL/GenBank/DDBJ databases">
        <title>Draft genome sequence of acteroides sedimenti strain YN3PY1.</title>
        <authorList>
            <person name="Yoshida N."/>
        </authorList>
    </citation>
    <scope>NUCLEOTIDE SEQUENCE [LARGE SCALE GENOMIC DNA]</scope>
    <source>
        <strain evidence="3 4">YN3PY1</strain>
    </source>
</reference>
<dbReference type="InterPro" id="IPR041607">
    <property type="entry name" value="HU-HIG"/>
</dbReference>
<dbReference type="EMBL" id="AP028055">
    <property type="protein sequence ID" value="BEG98998.1"/>
    <property type="molecule type" value="Genomic_DNA"/>
</dbReference>
<protein>
    <submittedName>
        <fullName evidence="3">DNA-binding protein</fullName>
    </submittedName>
</protein>
<accession>A0ABN6Z9F2</accession>
<dbReference type="InterPro" id="IPR010992">
    <property type="entry name" value="IHF-like_DNA-bd_dom_sf"/>
</dbReference>
<dbReference type="Proteomes" id="UP001496674">
    <property type="component" value="Chromosome"/>
</dbReference>
<keyword evidence="4" id="KW-1185">Reference proteome</keyword>
<dbReference type="Gene3D" id="4.10.520.10">
    <property type="entry name" value="IHF-like DNA-binding proteins"/>
    <property type="match status" value="1"/>
</dbReference>
<keyword evidence="1 3" id="KW-0238">DNA-binding</keyword>
<proteinExistence type="predicted"/>
<feature type="domain" description="HU" evidence="2">
    <location>
        <begin position="1"/>
        <end position="128"/>
    </location>
</feature>
<name>A0ABN6Z9F2_9BACE</name>
<evidence type="ECO:0000313" key="3">
    <source>
        <dbReference type="EMBL" id="BEG98998.1"/>
    </source>
</evidence>
<dbReference type="Pfam" id="PF18291">
    <property type="entry name" value="HU-HIG"/>
    <property type="match status" value="1"/>
</dbReference>
<evidence type="ECO:0000259" key="2">
    <source>
        <dbReference type="Pfam" id="PF18291"/>
    </source>
</evidence>
<evidence type="ECO:0000256" key="1">
    <source>
        <dbReference type="ARBA" id="ARBA00023125"/>
    </source>
</evidence>